<dbReference type="SUPFAM" id="SSF50630">
    <property type="entry name" value="Acid proteases"/>
    <property type="match status" value="1"/>
</dbReference>
<dbReference type="FunFam" id="3.10.10.10:FF:000007">
    <property type="entry name" value="Retrovirus-related Pol polyprotein from transposon 17.6-like Protein"/>
    <property type="match status" value="1"/>
</dbReference>
<dbReference type="Pfam" id="PF08284">
    <property type="entry name" value="RVP_2"/>
    <property type="match status" value="1"/>
</dbReference>
<organism evidence="9 10">
    <name type="scientific">Trifolium medium</name>
    <dbReference type="NCBI Taxonomy" id="97028"/>
    <lineage>
        <taxon>Eukaryota</taxon>
        <taxon>Viridiplantae</taxon>
        <taxon>Streptophyta</taxon>
        <taxon>Embryophyta</taxon>
        <taxon>Tracheophyta</taxon>
        <taxon>Spermatophyta</taxon>
        <taxon>Magnoliopsida</taxon>
        <taxon>eudicotyledons</taxon>
        <taxon>Gunneridae</taxon>
        <taxon>Pentapetalae</taxon>
        <taxon>rosids</taxon>
        <taxon>fabids</taxon>
        <taxon>Fabales</taxon>
        <taxon>Fabaceae</taxon>
        <taxon>Papilionoideae</taxon>
        <taxon>50 kb inversion clade</taxon>
        <taxon>NPAAA clade</taxon>
        <taxon>Hologalegina</taxon>
        <taxon>IRL clade</taxon>
        <taxon>Trifolieae</taxon>
        <taxon>Trifolium</taxon>
    </lineage>
</organism>
<keyword evidence="3" id="KW-0548">Nucleotidyltransferase</keyword>
<dbReference type="EMBL" id="LXQA010041195">
    <property type="protein sequence ID" value="MCH99746.1"/>
    <property type="molecule type" value="Genomic_DNA"/>
</dbReference>
<dbReference type="Pfam" id="PF00078">
    <property type="entry name" value="RVT_1"/>
    <property type="match status" value="1"/>
</dbReference>
<reference evidence="9 10" key="1">
    <citation type="journal article" date="2018" name="Front. Plant Sci.">
        <title>Red Clover (Trifolium pratense) and Zigzag Clover (T. medium) - A Picture of Genomic Similarities and Differences.</title>
        <authorList>
            <person name="Dluhosova J."/>
            <person name="Istvanek J."/>
            <person name="Nedelnik J."/>
            <person name="Repkova J."/>
        </authorList>
    </citation>
    <scope>NUCLEOTIDE SEQUENCE [LARGE SCALE GENOMIC DNA]</scope>
    <source>
        <strain evidence="10">cv. 10/8</strain>
        <tissue evidence="9">Leaf</tissue>
    </source>
</reference>
<protein>
    <recommendedName>
        <fullName evidence="8">Reverse transcriptase domain-containing protein</fullName>
    </recommendedName>
</protein>
<comment type="caution">
    <text evidence="9">The sequence shown here is derived from an EMBL/GenBank/DDBJ whole genome shotgun (WGS) entry which is preliminary data.</text>
</comment>
<evidence type="ECO:0000256" key="6">
    <source>
        <dbReference type="ARBA" id="ARBA00022801"/>
    </source>
</evidence>
<evidence type="ECO:0000256" key="7">
    <source>
        <dbReference type="ARBA" id="ARBA00022918"/>
    </source>
</evidence>
<evidence type="ECO:0000313" key="10">
    <source>
        <dbReference type="Proteomes" id="UP000265520"/>
    </source>
</evidence>
<keyword evidence="7" id="KW-0695">RNA-directed DNA polymerase</keyword>
<dbReference type="PANTHER" id="PTHR24559:SF441">
    <property type="entry name" value="NUCLEOTIDYLTRANSFERASE, RIBONUCLEASE H"/>
    <property type="match status" value="1"/>
</dbReference>
<dbReference type="CDD" id="cd00303">
    <property type="entry name" value="retropepsin_like"/>
    <property type="match status" value="1"/>
</dbReference>
<sequence length="327" mass="36503">MKICGKIASIDVVVLIDSGASHNFISPQITSALGLSVTPMVDKNIKLGDGHKVLSKGICEGVKIDLGPQVFDVDALVLELGGLDVVLGVSWLSTLGKVVMDWKDLSMQFLHKGKMVTLQAQNKFQQSCLHSFLEDKQRKGDWWWSHNATVKHSQAAGQQELAQLLSQFASVFQETITLPPERSQVHQIKLIPDHGPVNVRPYRYPHHQKEEIEKQVTELLAAGVIRPSMSAFSSPVILVKKKDGSWRMCVDYRALNKATVPDKYPIPIVDELLDELNGATIFSKIDLKSGYHQIRVHNDDIHKTAFRTHNGHYEYLVMPFGLMNAPA</sequence>
<keyword evidence="2" id="KW-0808">Transferase</keyword>
<keyword evidence="6" id="KW-0378">Hydrolase</keyword>
<evidence type="ECO:0000256" key="1">
    <source>
        <dbReference type="ARBA" id="ARBA00022670"/>
    </source>
</evidence>
<dbReference type="CDD" id="cd01647">
    <property type="entry name" value="RT_LTR"/>
    <property type="match status" value="1"/>
</dbReference>
<keyword evidence="4" id="KW-0540">Nuclease</keyword>
<keyword evidence="1" id="KW-0645">Protease</keyword>
<evidence type="ECO:0000256" key="5">
    <source>
        <dbReference type="ARBA" id="ARBA00022759"/>
    </source>
</evidence>
<dbReference type="GO" id="GO:0008233">
    <property type="term" value="F:peptidase activity"/>
    <property type="evidence" value="ECO:0007669"/>
    <property type="project" value="UniProtKB-KW"/>
</dbReference>
<dbReference type="GO" id="GO:0004519">
    <property type="term" value="F:endonuclease activity"/>
    <property type="evidence" value="ECO:0007669"/>
    <property type="project" value="UniProtKB-KW"/>
</dbReference>
<proteinExistence type="predicted"/>
<keyword evidence="10" id="KW-1185">Reference proteome</keyword>
<feature type="domain" description="Reverse transcriptase" evidence="8">
    <location>
        <begin position="239"/>
        <end position="327"/>
    </location>
</feature>
<dbReference type="PANTHER" id="PTHR24559">
    <property type="entry name" value="TRANSPOSON TY3-I GAG-POL POLYPROTEIN"/>
    <property type="match status" value="1"/>
</dbReference>
<evidence type="ECO:0000256" key="2">
    <source>
        <dbReference type="ARBA" id="ARBA00022679"/>
    </source>
</evidence>
<dbReference type="Gene3D" id="3.10.10.10">
    <property type="entry name" value="HIV Type 1 Reverse Transcriptase, subunit A, domain 1"/>
    <property type="match status" value="1"/>
</dbReference>
<dbReference type="Gene3D" id="2.40.70.10">
    <property type="entry name" value="Acid Proteases"/>
    <property type="match status" value="1"/>
</dbReference>
<dbReference type="InterPro" id="IPR000477">
    <property type="entry name" value="RT_dom"/>
</dbReference>
<accession>A0A392NIM7</accession>
<dbReference type="Gene3D" id="3.30.70.270">
    <property type="match status" value="1"/>
</dbReference>
<name>A0A392NIM7_9FABA</name>
<evidence type="ECO:0000313" key="9">
    <source>
        <dbReference type="EMBL" id="MCH99746.1"/>
    </source>
</evidence>
<keyword evidence="5" id="KW-0255">Endonuclease</keyword>
<evidence type="ECO:0000256" key="4">
    <source>
        <dbReference type="ARBA" id="ARBA00022722"/>
    </source>
</evidence>
<dbReference type="InterPro" id="IPR043502">
    <property type="entry name" value="DNA/RNA_pol_sf"/>
</dbReference>
<dbReference type="GO" id="GO:0006508">
    <property type="term" value="P:proteolysis"/>
    <property type="evidence" value="ECO:0007669"/>
    <property type="project" value="UniProtKB-KW"/>
</dbReference>
<dbReference type="AlphaFoldDB" id="A0A392NIM7"/>
<dbReference type="SUPFAM" id="SSF56672">
    <property type="entry name" value="DNA/RNA polymerases"/>
    <property type="match status" value="1"/>
</dbReference>
<evidence type="ECO:0000256" key="3">
    <source>
        <dbReference type="ARBA" id="ARBA00022695"/>
    </source>
</evidence>
<dbReference type="InterPro" id="IPR021109">
    <property type="entry name" value="Peptidase_aspartic_dom_sf"/>
</dbReference>
<evidence type="ECO:0000259" key="8">
    <source>
        <dbReference type="Pfam" id="PF00078"/>
    </source>
</evidence>
<dbReference type="InterPro" id="IPR053134">
    <property type="entry name" value="RNA-dir_DNA_polymerase"/>
</dbReference>
<feature type="non-terminal residue" evidence="9">
    <location>
        <position position="327"/>
    </location>
</feature>
<dbReference type="GO" id="GO:0003964">
    <property type="term" value="F:RNA-directed DNA polymerase activity"/>
    <property type="evidence" value="ECO:0007669"/>
    <property type="project" value="UniProtKB-KW"/>
</dbReference>
<dbReference type="InterPro" id="IPR043128">
    <property type="entry name" value="Rev_trsase/Diguanyl_cyclase"/>
</dbReference>
<dbReference type="Proteomes" id="UP000265520">
    <property type="component" value="Unassembled WGS sequence"/>
</dbReference>